<keyword evidence="2" id="KW-1185">Reference proteome</keyword>
<dbReference type="InParanoid" id="A0A0D0E885"/>
<dbReference type="AlphaFoldDB" id="A0A0D0E885"/>
<protein>
    <submittedName>
        <fullName evidence="1">Uncharacterized protein</fullName>
    </submittedName>
</protein>
<evidence type="ECO:0000313" key="2">
    <source>
        <dbReference type="Proteomes" id="UP000054538"/>
    </source>
</evidence>
<gene>
    <name evidence="1" type="ORF">PAXRUDRAFT_824031</name>
</gene>
<name>A0A0D0E885_9AGAM</name>
<proteinExistence type="predicted"/>
<dbReference type="HOGENOM" id="CLU_2961532_0_0_1"/>
<dbReference type="EMBL" id="KN824899">
    <property type="protein sequence ID" value="KIK98284.1"/>
    <property type="molecule type" value="Genomic_DNA"/>
</dbReference>
<organism evidence="1 2">
    <name type="scientific">Paxillus rubicundulus Ve08.2h10</name>
    <dbReference type="NCBI Taxonomy" id="930991"/>
    <lineage>
        <taxon>Eukaryota</taxon>
        <taxon>Fungi</taxon>
        <taxon>Dikarya</taxon>
        <taxon>Basidiomycota</taxon>
        <taxon>Agaricomycotina</taxon>
        <taxon>Agaricomycetes</taxon>
        <taxon>Agaricomycetidae</taxon>
        <taxon>Boletales</taxon>
        <taxon>Paxilineae</taxon>
        <taxon>Paxillaceae</taxon>
        <taxon>Paxillus</taxon>
    </lineage>
</organism>
<reference evidence="1 2" key="1">
    <citation type="submission" date="2014-04" db="EMBL/GenBank/DDBJ databases">
        <authorList>
            <consortium name="DOE Joint Genome Institute"/>
            <person name="Kuo A."/>
            <person name="Kohler A."/>
            <person name="Jargeat P."/>
            <person name="Nagy L.G."/>
            <person name="Floudas D."/>
            <person name="Copeland A."/>
            <person name="Barry K.W."/>
            <person name="Cichocki N."/>
            <person name="Veneault-Fourrey C."/>
            <person name="LaButti K."/>
            <person name="Lindquist E.A."/>
            <person name="Lipzen A."/>
            <person name="Lundell T."/>
            <person name="Morin E."/>
            <person name="Murat C."/>
            <person name="Sun H."/>
            <person name="Tunlid A."/>
            <person name="Henrissat B."/>
            <person name="Grigoriev I.V."/>
            <person name="Hibbett D.S."/>
            <person name="Martin F."/>
            <person name="Nordberg H.P."/>
            <person name="Cantor M.N."/>
            <person name="Hua S.X."/>
        </authorList>
    </citation>
    <scope>NUCLEOTIDE SEQUENCE [LARGE SCALE GENOMIC DNA]</scope>
    <source>
        <strain evidence="1 2">Ve08.2h10</strain>
    </source>
</reference>
<dbReference type="Proteomes" id="UP000054538">
    <property type="component" value="Unassembled WGS sequence"/>
</dbReference>
<reference evidence="2" key="2">
    <citation type="submission" date="2015-01" db="EMBL/GenBank/DDBJ databases">
        <title>Evolutionary Origins and Diversification of the Mycorrhizal Mutualists.</title>
        <authorList>
            <consortium name="DOE Joint Genome Institute"/>
            <consortium name="Mycorrhizal Genomics Consortium"/>
            <person name="Kohler A."/>
            <person name="Kuo A."/>
            <person name="Nagy L.G."/>
            <person name="Floudas D."/>
            <person name="Copeland A."/>
            <person name="Barry K.W."/>
            <person name="Cichocki N."/>
            <person name="Veneault-Fourrey C."/>
            <person name="LaButti K."/>
            <person name="Lindquist E.A."/>
            <person name="Lipzen A."/>
            <person name="Lundell T."/>
            <person name="Morin E."/>
            <person name="Murat C."/>
            <person name="Riley R."/>
            <person name="Ohm R."/>
            <person name="Sun H."/>
            <person name="Tunlid A."/>
            <person name="Henrissat B."/>
            <person name="Grigoriev I.V."/>
            <person name="Hibbett D.S."/>
            <person name="Martin F."/>
        </authorList>
    </citation>
    <scope>NUCLEOTIDE SEQUENCE [LARGE SCALE GENOMIC DNA]</scope>
    <source>
        <strain evidence="2">Ve08.2h10</strain>
    </source>
</reference>
<accession>A0A0D0E885</accession>
<sequence length="59" mass="6925">MACYVISGTAFRTINFTRQTRSNQRYDRKGKIHYGMPFLGQKDVSERSQHLSINFWQGP</sequence>
<evidence type="ECO:0000313" key="1">
    <source>
        <dbReference type="EMBL" id="KIK98284.1"/>
    </source>
</evidence>